<organism evidence="12 13">
    <name type="scientific">Babesia bigemina</name>
    <dbReference type="NCBI Taxonomy" id="5866"/>
    <lineage>
        <taxon>Eukaryota</taxon>
        <taxon>Sar</taxon>
        <taxon>Alveolata</taxon>
        <taxon>Apicomplexa</taxon>
        <taxon>Aconoidasida</taxon>
        <taxon>Piroplasmida</taxon>
        <taxon>Babesiidae</taxon>
        <taxon>Babesia</taxon>
    </lineage>
</organism>
<evidence type="ECO:0000256" key="3">
    <source>
        <dbReference type="ARBA" id="ARBA00022692"/>
    </source>
</evidence>
<dbReference type="GO" id="GO:0016887">
    <property type="term" value="F:ATP hydrolysis activity"/>
    <property type="evidence" value="ECO:0007669"/>
    <property type="project" value="InterPro"/>
</dbReference>
<feature type="region of interest" description="Disordered" evidence="8">
    <location>
        <begin position="1"/>
        <end position="38"/>
    </location>
</feature>
<dbReference type="OMA" id="FAIRYMI"/>
<dbReference type="GeneID" id="24565529"/>
<gene>
    <name evidence="12" type="ORF">BBBOND_0308910</name>
</gene>
<feature type="transmembrane region" description="Helical" evidence="9">
    <location>
        <begin position="401"/>
        <end position="424"/>
    </location>
</feature>
<dbReference type="KEGG" id="bbig:BBBOND_0308910"/>
<dbReference type="PANTHER" id="PTHR24223">
    <property type="entry name" value="ATP-BINDING CASSETTE SUB-FAMILY C"/>
    <property type="match status" value="1"/>
</dbReference>
<feature type="compositionally biased region" description="Polar residues" evidence="8">
    <location>
        <begin position="1"/>
        <end position="12"/>
    </location>
</feature>
<feature type="transmembrane region" description="Helical" evidence="9">
    <location>
        <begin position="131"/>
        <end position="154"/>
    </location>
</feature>
<dbReference type="Pfam" id="PF00005">
    <property type="entry name" value="ABC_tran"/>
    <property type="match status" value="2"/>
</dbReference>
<dbReference type="Gene3D" id="3.40.50.300">
    <property type="entry name" value="P-loop containing nucleotide triphosphate hydrolases"/>
    <property type="match status" value="2"/>
</dbReference>
<protein>
    <submittedName>
        <fullName evidence="12">ATP-BINDING CASSETTE TRANSPORTER, putative</fullName>
    </submittedName>
</protein>
<dbReference type="InterPro" id="IPR050173">
    <property type="entry name" value="ABC_transporter_C-like"/>
</dbReference>
<dbReference type="GO" id="GO:0016020">
    <property type="term" value="C:membrane"/>
    <property type="evidence" value="ECO:0007669"/>
    <property type="project" value="UniProtKB-SubCell"/>
</dbReference>
<name>A0A061D8W3_BABBI</name>
<dbReference type="PROSITE" id="PS50929">
    <property type="entry name" value="ABC_TM1F"/>
    <property type="match status" value="1"/>
</dbReference>
<feature type="domain" description="ABC transmembrane type-1" evidence="11">
    <location>
        <begin position="868"/>
        <end position="1166"/>
    </location>
</feature>
<dbReference type="OrthoDB" id="4865934at2759"/>
<dbReference type="InterPro" id="IPR003439">
    <property type="entry name" value="ABC_transporter-like_ATP-bd"/>
</dbReference>
<sequence>MDRSSITSANTDAEQERPEKPEAEQQCNEQHDADQERRAKRDAEHRLKYFDTCNWFSFLFIHWSRSWMSYFCKSFIEPDDIHPLPKVDSVDLWQPKFAKHVSDGLLRLERWESERASETGRRKAPRPYTSVILRALFLTFWRCVAVLLLAHIALNLVNVGTAILLKKLMGYMNEKDRSMKDIIGMIVIIVAVEFVHSVISQHVFLYFHRVHVKIEAAITITLFQHGMCHRRAYASSIDGLPEMSSCKGVVHSWPCKDGECASNPLLCPARRYQNRELPPNIYVYLFVDAYAIVCVVNAMIDIVKFVSVFAFSIYLIGSRIQINVLVPASIVLTIVLILIMIEAINGYVWYHTLQSKDNRVARTAEALGHLNVLRVMGVEDVGYNMVRHSRQDEIMLLKTRISLHAVSVFLNRIIGVSVLLYILLDYIKTLKTSINESNFDISAPITIMFIVEKIASASDNLPKTMKTVVEAATSLTRVEWFIRSCSPNYYLNTYKEATAYLKSQSNKLTQANLQDELPSDTVAQFKDASFAWYYDRKELLSVNKASNPFFTKINFELKGGDVKIITGNQGCGKTSFIKAMLGEMSLVSGSMAVAPLSTGMPIFYTSQEVWLPSGSIRSIITFGYAFDEDIYKTVLSAAELVTDIEAWSDGDMRVISAKGYSLSGGQRVRLSLARALYAYLIFSKANENLEDRCLFLMCLDEPFNGLDAKVTASIASNLFKKGTGLLVRDDVSVVMAMSKMNLGICLSSVDAGIMADIAVLMIEDGCLSDERGFQALSTEGLPAEASPNAKASMRIMRKHSSLFRIPDGVWRSCEDGALNMRKENYHLSRRLKALATNYTDDIASQGDLCATKAGYVTLFKAMGLVLCFVILTFAFSSAVMDKVNAIWVAKWSDSVKALGGTDRTTITNTEAIIKEHDQTSVLITSFSSLYIGLIFFAIALIAVANVVGATRLHDFALNSMFTKSSSVITLKKSVGELCTFLASDLAYIDIHLVLLGQHAVFAFLKLLLQFATVCYTIPISIPVPVIGGAIIYFGLLQRYLVASKKGQLLMLEGVTNINAVYASVIDGSAVYRSYQKEKQCIKSIYERSDYYYRSKFIKAAFTARFMIETKLMTCLMLFIVALLPVLYSYMTGKPLQVAQVGLGISVTMAINSALTSFILYYTSLDKSMCSMSRYNRFFLQGKFSLNEKFESMDETVLRKVGDKDEWNKESCAALLKRRKNEFRNFMFRRYRSVLSSLFYKPRVEFLDCGEYLCGEHVSLELENVSVPQQASATGENSRYILKGVTASTRAGDVVGIVGRTGAGKSTLLSVLQNIASKREGSVLLDGRELNSIPRKVLRHIIGVLPQMPFVFKGWTLRRFLDPRMLHSDEEILHALECCGLLDMVKSLPGTDPLDAIMVPTTAIVKGGFFLITPLIKIKGATNTGFVLQAAADEKPNDTTTSKSFFSSTQLRMLSFARLVLYRDLYRILLIDEPPADENSNEGAAEAANEDENLSGTAVPPVYDLVRMYFKHCTTFIVAHDQNVLKYCNRLFEMCGGELVTNKVLEAGDVEMFFDAK</sequence>
<dbReference type="InterPro" id="IPR027417">
    <property type="entry name" value="P-loop_NTPase"/>
</dbReference>
<feature type="domain" description="ABC transporter" evidence="10">
    <location>
        <begin position="1259"/>
        <end position="1546"/>
    </location>
</feature>
<evidence type="ECO:0000256" key="7">
    <source>
        <dbReference type="ARBA" id="ARBA00023136"/>
    </source>
</evidence>
<reference evidence="13" key="1">
    <citation type="journal article" date="2014" name="Nucleic Acids Res.">
        <title>The evolutionary dynamics of variant antigen genes in Babesia reveal a history of genomic innovation underlying host-parasite interaction.</title>
        <authorList>
            <person name="Jackson A.P."/>
            <person name="Otto T.D."/>
            <person name="Darby A."/>
            <person name="Ramaprasad A."/>
            <person name="Xia D."/>
            <person name="Echaide I.E."/>
            <person name="Farber M."/>
            <person name="Gahlot S."/>
            <person name="Gamble J."/>
            <person name="Gupta D."/>
            <person name="Gupta Y."/>
            <person name="Jackson L."/>
            <person name="Malandrin L."/>
            <person name="Malas T.B."/>
            <person name="Moussa E."/>
            <person name="Nair M."/>
            <person name="Reid A.J."/>
            <person name="Sanders M."/>
            <person name="Sharma J."/>
            <person name="Tracey A."/>
            <person name="Quail M.A."/>
            <person name="Weir W."/>
            <person name="Wastling J.M."/>
            <person name="Hall N."/>
            <person name="Willadsen P."/>
            <person name="Lingelbach K."/>
            <person name="Shiels B."/>
            <person name="Tait A."/>
            <person name="Berriman M."/>
            <person name="Allred D.R."/>
            <person name="Pain A."/>
        </authorList>
    </citation>
    <scope>NUCLEOTIDE SEQUENCE [LARGE SCALE GENOMIC DNA]</scope>
    <source>
        <strain evidence="13">Bond</strain>
    </source>
</reference>
<feature type="transmembrane region" description="Helical" evidence="9">
    <location>
        <begin position="329"/>
        <end position="350"/>
    </location>
</feature>
<feature type="transmembrane region" description="Helical" evidence="9">
    <location>
        <begin position="281"/>
        <end position="299"/>
    </location>
</feature>
<dbReference type="PROSITE" id="PS50893">
    <property type="entry name" value="ABC_TRANSPORTER_2"/>
    <property type="match status" value="2"/>
</dbReference>
<feature type="transmembrane region" description="Helical" evidence="9">
    <location>
        <begin position="1111"/>
        <end position="1130"/>
    </location>
</feature>
<evidence type="ECO:0000256" key="4">
    <source>
        <dbReference type="ARBA" id="ARBA00022741"/>
    </source>
</evidence>
<feature type="transmembrane region" description="Helical" evidence="9">
    <location>
        <begin position="1142"/>
        <end position="1163"/>
    </location>
</feature>
<dbReference type="SUPFAM" id="SSF90123">
    <property type="entry name" value="ABC transporter transmembrane region"/>
    <property type="match status" value="2"/>
</dbReference>
<feature type="domain" description="ABC transporter" evidence="10">
    <location>
        <begin position="523"/>
        <end position="789"/>
    </location>
</feature>
<dbReference type="EMBL" id="LK391709">
    <property type="protein sequence ID" value="CDR96988.1"/>
    <property type="molecule type" value="Genomic_DNA"/>
</dbReference>
<dbReference type="InterPro" id="IPR017871">
    <property type="entry name" value="ABC_transporter-like_CS"/>
</dbReference>
<feature type="transmembrane region" description="Helical" evidence="9">
    <location>
        <begin position="861"/>
        <end position="880"/>
    </location>
</feature>
<evidence type="ECO:0000256" key="8">
    <source>
        <dbReference type="SAM" id="MobiDB-lite"/>
    </source>
</evidence>
<dbReference type="RefSeq" id="XP_012769174.1">
    <property type="nucleotide sequence ID" value="XM_012913720.1"/>
</dbReference>
<keyword evidence="5 12" id="KW-0067">ATP-binding</keyword>
<dbReference type="SUPFAM" id="SSF52540">
    <property type="entry name" value="P-loop containing nucleoside triphosphate hydrolases"/>
    <property type="match status" value="2"/>
</dbReference>
<evidence type="ECO:0000256" key="9">
    <source>
        <dbReference type="SAM" id="Phobius"/>
    </source>
</evidence>
<dbReference type="GO" id="GO:0005524">
    <property type="term" value="F:ATP binding"/>
    <property type="evidence" value="ECO:0007669"/>
    <property type="project" value="UniProtKB-KW"/>
</dbReference>
<dbReference type="GO" id="GO:0140359">
    <property type="term" value="F:ABC-type transporter activity"/>
    <property type="evidence" value="ECO:0007669"/>
    <property type="project" value="InterPro"/>
</dbReference>
<keyword evidence="2" id="KW-0813">Transport</keyword>
<keyword evidence="7 9" id="KW-0472">Membrane</keyword>
<evidence type="ECO:0000313" key="13">
    <source>
        <dbReference type="Proteomes" id="UP000033188"/>
    </source>
</evidence>
<dbReference type="InterPro" id="IPR036640">
    <property type="entry name" value="ABC1_TM_sf"/>
</dbReference>
<feature type="transmembrane region" description="Helical" evidence="9">
    <location>
        <begin position="1006"/>
        <end position="1035"/>
    </location>
</feature>
<dbReference type="InterPro" id="IPR003593">
    <property type="entry name" value="AAA+_ATPase"/>
</dbReference>
<keyword evidence="4" id="KW-0547">Nucleotide-binding</keyword>
<evidence type="ECO:0000256" key="1">
    <source>
        <dbReference type="ARBA" id="ARBA00004370"/>
    </source>
</evidence>
<dbReference type="SMART" id="SM00382">
    <property type="entry name" value="AAA"/>
    <property type="match status" value="2"/>
</dbReference>
<dbReference type="Gene3D" id="1.20.1560.10">
    <property type="entry name" value="ABC transporter type 1, transmembrane domain"/>
    <property type="match status" value="2"/>
</dbReference>
<keyword evidence="3 9" id="KW-0812">Transmembrane</keyword>
<feature type="transmembrane region" description="Helical" evidence="9">
    <location>
        <begin position="929"/>
        <end position="952"/>
    </location>
</feature>
<dbReference type="Proteomes" id="UP000033188">
    <property type="component" value="Chromosome 3"/>
</dbReference>
<feature type="transmembrane region" description="Helical" evidence="9">
    <location>
        <begin position="182"/>
        <end position="207"/>
    </location>
</feature>
<keyword evidence="6 9" id="KW-1133">Transmembrane helix</keyword>
<dbReference type="STRING" id="5866.A0A061D8W3"/>
<proteinExistence type="predicted"/>
<evidence type="ECO:0000256" key="6">
    <source>
        <dbReference type="ARBA" id="ARBA00022989"/>
    </source>
</evidence>
<dbReference type="VEuPathDB" id="PiroplasmaDB:BBBOND_0308910"/>
<feature type="compositionally biased region" description="Basic and acidic residues" evidence="8">
    <location>
        <begin position="14"/>
        <end position="38"/>
    </location>
</feature>
<keyword evidence="13" id="KW-1185">Reference proteome</keyword>
<accession>A0A061D8W3</accession>
<evidence type="ECO:0000259" key="10">
    <source>
        <dbReference type="PROSITE" id="PS50893"/>
    </source>
</evidence>
<dbReference type="InterPro" id="IPR011527">
    <property type="entry name" value="ABC1_TM_dom"/>
</dbReference>
<comment type="subcellular location">
    <subcellularLocation>
        <location evidence="1">Membrane</location>
    </subcellularLocation>
</comment>
<evidence type="ECO:0000256" key="5">
    <source>
        <dbReference type="ARBA" id="ARBA00022840"/>
    </source>
</evidence>
<dbReference type="PROSITE" id="PS00211">
    <property type="entry name" value="ABC_TRANSPORTER_1"/>
    <property type="match status" value="1"/>
</dbReference>
<evidence type="ECO:0000313" key="12">
    <source>
        <dbReference type="EMBL" id="CDR96988.1"/>
    </source>
</evidence>
<evidence type="ECO:0000256" key="2">
    <source>
        <dbReference type="ARBA" id="ARBA00022448"/>
    </source>
</evidence>
<evidence type="ECO:0000259" key="11">
    <source>
        <dbReference type="PROSITE" id="PS50929"/>
    </source>
</evidence>